<dbReference type="GO" id="GO:0015288">
    <property type="term" value="F:porin activity"/>
    <property type="evidence" value="ECO:0007669"/>
    <property type="project" value="TreeGrafter"/>
</dbReference>
<dbReference type="GO" id="GO:0008630">
    <property type="term" value="P:intrinsic apoptotic signaling pathway in response to DNA damage"/>
    <property type="evidence" value="ECO:0007669"/>
    <property type="project" value="TreeGrafter"/>
</dbReference>
<feature type="non-terminal residue" evidence="1">
    <location>
        <position position="1"/>
    </location>
</feature>
<dbReference type="GO" id="GO:0042981">
    <property type="term" value="P:regulation of apoptotic process"/>
    <property type="evidence" value="ECO:0007669"/>
    <property type="project" value="InterPro"/>
</dbReference>
<dbReference type="SUPFAM" id="SSF56854">
    <property type="entry name" value="Bcl-2 inhibitors of programmed cell death"/>
    <property type="match status" value="1"/>
</dbReference>
<dbReference type="InterPro" id="IPR036834">
    <property type="entry name" value="Bcl-2-like_sf"/>
</dbReference>
<accession>A0A7K7R2N2</accession>
<feature type="non-terminal residue" evidence="1">
    <location>
        <position position="84"/>
    </location>
</feature>
<proteinExistence type="predicted"/>
<dbReference type="GO" id="GO:0097192">
    <property type="term" value="P:extrinsic apoptotic signaling pathway in absence of ligand"/>
    <property type="evidence" value="ECO:0007669"/>
    <property type="project" value="TreeGrafter"/>
</dbReference>
<dbReference type="AlphaFoldDB" id="A0A7K7R2N2"/>
<dbReference type="InterPro" id="IPR026298">
    <property type="entry name" value="Bcl-2_fam"/>
</dbReference>
<dbReference type="GO" id="GO:0051400">
    <property type="term" value="F:BH domain binding"/>
    <property type="evidence" value="ECO:0007669"/>
    <property type="project" value="TreeGrafter"/>
</dbReference>
<evidence type="ECO:0000313" key="2">
    <source>
        <dbReference type="Proteomes" id="UP000540071"/>
    </source>
</evidence>
<protein>
    <submittedName>
        <fullName evidence="1">BAK protein</fullName>
    </submittedName>
</protein>
<dbReference type="GO" id="GO:0005741">
    <property type="term" value="C:mitochondrial outer membrane"/>
    <property type="evidence" value="ECO:0007669"/>
    <property type="project" value="TreeGrafter"/>
</dbReference>
<evidence type="ECO:0000313" key="1">
    <source>
        <dbReference type="EMBL" id="NWZ86447.1"/>
    </source>
</evidence>
<dbReference type="Proteomes" id="UP000540071">
    <property type="component" value="Unassembled WGS sequence"/>
</dbReference>
<keyword evidence="2" id="KW-1185">Reference proteome</keyword>
<sequence>AEGRVAEEAEEVFRSYVFFRYRQEREERGAELPPDPEIEQIQQELESTGSQVGQRLALIGDDIYKNYDDEFRNMLESLQPTRDN</sequence>
<dbReference type="PANTHER" id="PTHR11256:SF41">
    <property type="entry name" value="BCL-2 HOMOLOGOUS ANTAGONIST_KILLER"/>
    <property type="match status" value="1"/>
</dbReference>
<name>A0A7K7R2N2_POEAT</name>
<gene>
    <name evidence="1" type="primary">Bak1</name>
    <name evidence="1" type="ORF">POEATR_R11700</name>
</gene>
<reference evidence="1 2" key="1">
    <citation type="submission" date="2019-09" db="EMBL/GenBank/DDBJ databases">
        <title>Bird 10,000 Genomes (B10K) Project - Family phase.</title>
        <authorList>
            <person name="Zhang G."/>
        </authorList>
    </citation>
    <scope>NUCLEOTIDE SEQUENCE [LARGE SCALE GENOMIC DNA]</scope>
    <source>
        <strain evidence="1">OUT-0023</strain>
        <tissue evidence="1">Blood</tissue>
    </source>
</reference>
<organism evidence="1 2">
    <name type="scientific">Poecile atricapillus</name>
    <name type="common">Black-capped chickadee</name>
    <name type="synonym">Parus atricapillus</name>
    <dbReference type="NCBI Taxonomy" id="48891"/>
    <lineage>
        <taxon>Eukaryota</taxon>
        <taxon>Metazoa</taxon>
        <taxon>Chordata</taxon>
        <taxon>Craniata</taxon>
        <taxon>Vertebrata</taxon>
        <taxon>Euteleostomi</taxon>
        <taxon>Archelosauria</taxon>
        <taxon>Archosauria</taxon>
        <taxon>Dinosauria</taxon>
        <taxon>Saurischia</taxon>
        <taxon>Theropoda</taxon>
        <taxon>Coelurosauria</taxon>
        <taxon>Aves</taxon>
        <taxon>Neognathae</taxon>
        <taxon>Neoaves</taxon>
        <taxon>Telluraves</taxon>
        <taxon>Australaves</taxon>
        <taxon>Passeriformes</taxon>
        <taxon>Paridae</taxon>
        <taxon>Poecile</taxon>
    </lineage>
</organism>
<dbReference type="GO" id="GO:0001836">
    <property type="term" value="P:release of cytochrome c from mitochondria"/>
    <property type="evidence" value="ECO:0007669"/>
    <property type="project" value="TreeGrafter"/>
</dbReference>
<comment type="caution">
    <text evidence="1">The sequence shown here is derived from an EMBL/GenBank/DDBJ whole genome shotgun (WGS) entry which is preliminary data.</text>
</comment>
<dbReference type="PANTHER" id="PTHR11256">
    <property type="entry name" value="BCL-2 RELATED"/>
    <property type="match status" value="1"/>
</dbReference>
<dbReference type="Gene3D" id="1.10.437.10">
    <property type="entry name" value="Blc2-like"/>
    <property type="match status" value="1"/>
</dbReference>
<dbReference type="EMBL" id="VZSS01000143">
    <property type="protein sequence ID" value="NWZ86447.1"/>
    <property type="molecule type" value="Genomic_DNA"/>
</dbReference>